<feature type="non-terminal residue" evidence="3">
    <location>
        <position position="1"/>
    </location>
</feature>
<feature type="transmembrane region" description="Helical" evidence="1">
    <location>
        <begin position="25"/>
        <end position="45"/>
    </location>
</feature>
<dbReference type="InterPro" id="IPR036779">
    <property type="entry name" value="LysM_dom_sf"/>
</dbReference>
<feature type="domain" description="LysM" evidence="2">
    <location>
        <begin position="104"/>
        <end position="148"/>
    </location>
</feature>
<evidence type="ECO:0000259" key="2">
    <source>
        <dbReference type="PROSITE" id="PS51782"/>
    </source>
</evidence>
<keyword evidence="1" id="KW-1133">Transmembrane helix</keyword>
<dbReference type="Pfam" id="PF01476">
    <property type="entry name" value="LysM"/>
    <property type="match status" value="3"/>
</dbReference>
<feature type="domain" description="LysM" evidence="2">
    <location>
        <begin position="161"/>
        <end position="205"/>
    </location>
</feature>
<dbReference type="InterPro" id="IPR018392">
    <property type="entry name" value="LysM"/>
</dbReference>
<evidence type="ECO:0000313" key="3">
    <source>
        <dbReference type="EMBL" id="SVB42142.1"/>
    </source>
</evidence>
<reference evidence="3" key="1">
    <citation type="submission" date="2018-05" db="EMBL/GenBank/DDBJ databases">
        <authorList>
            <person name="Lanie J.A."/>
            <person name="Ng W.-L."/>
            <person name="Kazmierczak K.M."/>
            <person name="Andrzejewski T.M."/>
            <person name="Davidsen T.M."/>
            <person name="Wayne K.J."/>
            <person name="Tettelin H."/>
            <person name="Glass J.I."/>
            <person name="Rusch D."/>
            <person name="Podicherti R."/>
            <person name="Tsui H.-C.T."/>
            <person name="Winkler M.E."/>
        </authorList>
    </citation>
    <scope>NUCLEOTIDE SEQUENCE</scope>
</reference>
<sequence>VDGTTVESQLIDLPPRRRGPTALRALLAVAALVGTLLITAVPAAGDTVITVEAGASLSEIALAHGTTVAALMAANGITDPDRVYMGQRLVVPGPGSTPTTLPTMVVVVQRGDSLSGIAAEYGVTLSALIEANNISDPDTVHVGQELLVPGATRPITPTGPVVVTVQSGDSLSAIAAEQGVSVSALMEANGISDPNLLSIGQQLVIPGRFAP</sequence>
<gene>
    <name evidence="3" type="ORF">METZ01_LOCUS194996</name>
</gene>
<evidence type="ECO:0000256" key="1">
    <source>
        <dbReference type="SAM" id="Phobius"/>
    </source>
</evidence>
<dbReference type="Gene3D" id="3.10.350.10">
    <property type="entry name" value="LysM domain"/>
    <property type="match status" value="3"/>
</dbReference>
<dbReference type="SUPFAM" id="SSF54106">
    <property type="entry name" value="LysM domain"/>
    <property type="match status" value="3"/>
</dbReference>
<feature type="domain" description="LysM" evidence="2">
    <location>
        <begin position="47"/>
        <end position="91"/>
    </location>
</feature>
<dbReference type="AlphaFoldDB" id="A0A382DVL1"/>
<dbReference type="PROSITE" id="PS51782">
    <property type="entry name" value="LYSM"/>
    <property type="match status" value="3"/>
</dbReference>
<accession>A0A382DVL1</accession>
<dbReference type="PANTHER" id="PTHR33734">
    <property type="entry name" value="LYSM DOMAIN-CONTAINING GPI-ANCHORED PROTEIN 2"/>
    <property type="match status" value="1"/>
</dbReference>
<feature type="non-terminal residue" evidence="3">
    <location>
        <position position="211"/>
    </location>
</feature>
<organism evidence="3">
    <name type="scientific">marine metagenome</name>
    <dbReference type="NCBI Taxonomy" id="408172"/>
    <lineage>
        <taxon>unclassified sequences</taxon>
        <taxon>metagenomes</taxon>
        <taxon>ecological metagenomes</taxon>
    </lineage>
</organism>
<keyword evidence="1" id="KW-0472">Membrane</keyword>
<protein>
    <recommendedName>
        <fullName evidence="2">LysM domain-containing protein</fullName>
    </recommendedName>
</protein>
<dbReference type="SMART" id="SM00257">
    <property type="entry name" value="LysM"/>
    <property type="match status" value="3"/>
</dbReference>
<name>A0A382DVL1_9ZZZZ</name>
<proteinExistence type="predicted"/>
<keyword evidence="1" id="KW-0812">Transmembrane</keyword>
<dbReference type="EMBL" id="UINC01041201">
    <property type="protein sequence ID" value="SVB42142.1"/>
    <property type="molecule type" value="Genomic_DNA"/>
</dbReference>
<dbReference type="CDD" id="cd00118">
    <property type="entry name" value="LysM"/>
    <property type="match status" value="3"/>
</dbReference>
<dbReference type="PANTHER" id="PTHR33734:SF22">
    <property type="entry name" value="MEMBRANE-BOUND LYTIC MUREIN TRANSGLYCOSYLASE D"/>
    <property type="match status" value="1"/>
</dbReference>